<comment type="similarity">
    <text evidence="1">Belongs to the bacterial solute-binding protein 1 family. WtpA subfamily.</text>
</comment>
<sequence>MRRLQLSHWAAALLLGAGLWCAAVSAEAADTLRVAYAGSMGVVMDRFIGPAFAKANGVQYQGIGQGAYGLARRLEGKLLQADVFVSITPGPIDILKKAGMVGTAQPVASTQMVITYSPKSKFAPALEAAARGEKPWCEVLTTPGLRFGRTDPATDPQGRNIIFAMLLAQHYYKQPALARRILGDVENRQQIFAEPSLLSRLEAGQLDASSGYLSAAQSHHLPYIKLPDEINLSNPAMQANWYDSAHFSIKLPNGKTSELSTQPLVFYAVVLNDSKQHALAEKFVKFLQSPAGQKMLAEHGYSAPKGGPI</sequence>
<dbReference type="STRING" id="445709.ABW99_03870"/>
<dbReference type="RefSeq" id="WP_047213094.1">
    <property type="nucleotide sequence ID" value="NZ_CP011568.3"/>
</dbReference>
<dbReference type="InterPro" id="IPR050682">
    <property type="entry name" value="ModA/WtpA"/>
</dbReference>
<dbReference type="EMBL" id="CP011568">
    <property type="protein sequence ID" value="AKJ67494.1"/>
    <property type="molecule type" value="Genomic_DNA"/>
</dbReference>
<dbReference type="GO" id="GO:0030973">
    <property type="term" value="F:molybdate ion binding"/>
    <property type="evidence" value="ECO:0007669"/>
    <property type="project" value="TreeGrafter"/>
</dbReference>
<dbReference type="Proteomes" id="UP000036700">
    <property type="component" value="Chromosome"/>
</dbReference>
<dbReference type="Pfam" id="PF13531">
    <property type="entry name" value="SBP_bac_11"/>
    <property type="match status" value="1"/>
</dbReference>
<evidence type="ECO:0000256" key="2">
    <source>
        <dbReference type="SAM" id="SignalP"/>
    </source>
</evidence>
<organism evidence="3 4">
    <name type="scientific">Pandoraea thiooxydans</name>
    <dbReference type="NCBI Taxonomy" id="445709"/>
    <lineage>
        <taxon>Bacteria</taxon>
        <taxon>Pseudomonadati</taxon>
        <taxon>Pseudomonadota</taxon>
        <taxon>Betaproteobacteria</taxon>
        <taxon>Burkholderiales</taxon>
        <taxon>Burkholderiaceae</taxon>
        <taxon>Pandoraea</taxon>
    </lineage>
</organism>
<dbReference type="KEGG" id="ptx:ABW99_03870"/>
<dbReference type="PANTHER" id="PTHR30632:SF16">
    <property type="entry name" value="MOLYBDATE_TUNGSTATE-BINDING PROTEIN WTPA"/>
    <property type="match status" value="1"/>
</dbReference>
<feature type="signal peptide" evidence="2">
    <location>
        <begin position="1"/>
        <end position="28"/>
    </location>
</feature>
<evidence type="ECO:0000256" key="1">
    <source>
        <dbReference type="ARBA" id="ARBA00009438"/>
    </source>
</evidence>
<dbReference type="AlphaFoldDB" id="A0A0G3END2"/>
<dbReference type="SUPFAM" id="SSF53850">
    <property type="entry name" value="Periplasmic binding protein-like II"/>
    <property type="match status" value="1"/>
</dbReference>
<dbReference type="PATRIC" id="fig|445709.3.peg.826"/>
<reference evidence="4" key="1">
    <citation type="submission" date="2015-06" db="EMBL/GenBank/DDBJ databases">
        <authorList>
            <person name="Lim Y.L."/>
            <person name="Ee R."/>
            <person name="Yong D."/>
            <person name="How K.Y."/>
            <person name="Yin W.F."/>
            <person name="Chan K.G."/>
        </authorList>
    </citation>
    <scope>NUCLEOTIDE SEQUENCE [LARGE SCALE GENOMIC DNA]</scope>
    <source>
        <strain evidence="4">DSM 25325</strain>
    </source>
</reference>
<dbReference type="CDD" id="cd13540">
    <property type="entry name" value="PBP2_ModA_WtpA"/>
    <property type="match status" value="1"/>
</dbReference>
<keyword evidence="4" id="KW-1185">Reference proteome</keyword>
<feature type="chain" id="PRO_5002553517" evidence="2">
    <location>
        <begin position="29"/>
        <end position="309"/>
    </location>
</feature>
<proteinExistence type="inferred from homology"/>
<gene>
    <name evidence="3" type="ORF">ABW99_03870</name>
</gene>
<dbReference type="Gene3D" id="3.40.190.10">
    <property type="entry name" value="Periplasmic binding protein-like II"/>
    <property type="match status" value="2"/>
</dbReference>
<dbReference type="PANTHER" id="PTHR30632">
    <property type="entry name" value="MOLYBDATE-BINDING PERIPLASMIC PROTEIN"/>
    <property type="match status" value="1"/>
</dbReference>
<accession>A0A0G3END2</accession>
<keyword evidence="2" id="KW-0732">Signal</keyword>
<dbReference type="OrthoDB" id="9785015at2"/>
<protein>
    <submittedName>
        <fullName evidence="3">ABC transporter substrate-binding protein</fullName>
    </submittedName>
</protein>
<name>A0A0G3END2_9BURK</name>
<dbReference type="GO" id="GO:0015689">
    <property type="term" value="P:molybdate ion transport"/>
    <property type="evidence" value="ECO:0007669"/>
    <property type="project" value="TreeGrafter"/>
</dbReference>
<evidence type="ECO:0000313" key="3">
    <source>
        <dbReference type="EMBL" id="AKJ67494.1"/>
    </source>
</evidence>
<evidence type="ECO:0000313" key="4">
    <source>
        <dbReference type="Proteomes" id="UP000036700"/>
    </source>
</evidence>